<comment type="caution">
    <text evidence="2">The sequence shown here is derived from an EMBL/GenBank/DDBJ whole genome shotgun (WGS) entry which is preliminary data.</text>
</comment>
<organism evidence="2 3">
    <name type="scientific">Marinobacter confluentis</name>
    <dbReference type="NCBI Taxonomy" id="1697557"/>
    <lineage>
        <taxon>Bacteria</taxon>
        <taxon>Pseudomonadati</taxon>
        <taxon>Pseudomonadota</taxon>
        <taxon>Gammaproteobacteria</taxon>
        <taxon>Pseudomonadales</taxon>
        <taxon>Marinobacteraceae</taxon>
        <taxon>Marinobacter</taxon>
    </lineage>
</organism>
<dbReference type="Pfam" id="PF13560">
    <property type="entry name" value="HTH_31"/>
    <property type="match status" value="1"/>
</dbReference>
<dbReference type="OrthoDB" id="9792093at2"/>
<reference evidence="2 3" key="1">
    <citation type="submission" date="2019-04" db="EMBL/GenBank/DDBJ databases">
        <authorList>
            <person name="Park S."/>
            <person name="Yoon J.-H."/>
        </authorList>
    </citation>
    <scope>NUCLEOTIDE SEQUENCE [LARGE SCALE GENOMIC DNA]</scope>
    <source>
        <strain evidence="2 3">HJM-18</strain>
    </source>
</reference>
<dbReference type="EMBL" id="SRPF01000007">
    <property type="protein sequence ID" value="TGN38215.1"/>
    <property type="molecule type" value="Genomic_DNA"/>
</dbReference>
<feature type="domain" description="HTH cro/C1-type" evidence="1">
    <location>
        <begin position="34"/>
        <end position="90"/>
    </location>
</feature>
<dbReference type="Proteomes" id="UP000298325">
    <property type="component" value="Unassembled WGS sequence"/>
</dbReference>
<sequence length="97" mass="10865">MKSFKDFKQKALQNPKVRKEYDALQDEFSLIDQLVTMRSSAGLTQEEVAKKLGTNKSNISRLEHGKGNPSWGTLNKYAAACGFRVKLEAVEDSRESA</sequence>
<dbReference type="Gene3D" id="1.10.260.40">
    <property type="entry name" value="lambda repressor-like DNA-binding domains"/>
    <property type="match status" value="1"/>
</dbReference>
<gene>
    <name evidence="2" type="ORF">E5Q11_16710</name>
</gene>
<dbReference type="AlphaFoldDB" id="A0A4Z1C6N4"/>
<dbReference type="InterPro" id="IPR010982">
    <property type="entry name" value="Lambda_DNA-bd_dom_sf"/>
</dbReference>
<proteinExistence type="predicted"/>
<name>A0A4Z1C6N4_9GAMM</name>
<accession>A0A4Z1C6N4</accession>
<dbReference type="PROSITE" id="PS50943">
    <property type="entry name" value="HTH_CROC1"/>
    <property type="match status" value="1"/>
</dbReference>
<dbReference type="InterPro" id="IPR001387">
    <property type="entry name" value="Cro/C1-type_HTH"/>
</dbReference>
<keyword evidence="3" id="KW-1185">Reference proteome</keyword>
<evidence type="ECO:0000313" key="3">
    <source>
        <dbReference type="Proteomes" id="UP000298325"/>
    </source>
</evidence>
<evidence type="ECO:0000313" key="2">
    <source>
        <dbReference type="EMBL" id="TGN38215.1"/>
    </source>
</evidence>
<protein>
    <submittedName>
        <fullName evidence="2">XRE family transcriptional regulator</fullName>
    </submittedName>
</protein>
<dbReference type="SMART" id="SM00530">
    <property type="entry name" value="HTH_XRE"/>
    <property type="match status" value="1"/>
</dbReference>
<dbReference type="SUPFAM" id="SSF47413">
    <property type="entry name" value="lambda repressor-like DNA-binding domains"/>
    <property type="match status" value="1"/>
</dbReference>
<evidence type="ECO:0000259" key="1">
    <source>
        <dbReference type="PROSITE" id="PS50943"/>
    </source>
</evidence>
<dbReference type="CDD" id="cd00093">
    <property type="entry name" value="HTH_XRE"/>
    <property type="match status" value="1"/>
</dbReference>
<dbReference type="GO" id="GO:0003677">
    <property type="term" value="F:DNA binding"/>
    <property type="evidence" value="ECO:0007669"/>
    <property type="project" value="InterPro"/>
</dbReference>
<dbReference type="RefSeq" id="WP_135804594.1">
    <property type="nucleotide sequence ID" value="NZ_SRPF01000007.1"/>
</dbReference>